<evidence type="ECO:0000256" key="7">
    <source>
        <dbReference type="ARBA" id="ARBA00048743"/>
    </source>
</evidence>
<keyword evidence="6 8" id="KW-0067">ATP-binding</keyword>
<dbReference type="GO" id="GO:0005829">
    <property type="term" value="C:cytosol"/>
    <property type="evidence" value="ECO:0007669"/>
    <property type="project" value="TreeGrafter"/>
</dbReference>
<reference evidence="10 11" key="1">
    <citation type="journal article" date="2016" name="Nat. Commun.">
        <title>Thousands of microbial genomes shed light on interconnected biogeochemical processes in an aquifer system.</title>
        <authorList>
            <person name="Anantharaman K."/>
            <person name="Brown C.T."/>
            <person name="Hug L.A."/>
            <person name="Sharon I."/>
            <person name="Castelle C.J."/>
            <person name="Probst A.J."/>
            <person name="Thomas B.C."/>
            <person name="Singh A."/>
            <person name="Wilkins M.J."/>
            <person name="Karaoz U."/>
            <person name="Brodie E.L."/>
            <person name="Williams K.H."/>
            <person name="Hubbard S.S."/>
            <person name="Banfield J.F."/>
        </authorList>
    </citation>
    <scope>NUCLEOTIDE SEQUENCE [LARGE SCALE GENOMIC DNA]</scope>
</reference>
<dbReference type="GO" id="GO:0006227">
    <property type="term" value="P:dUDP biosynthetic process"/>
    <property type="evidence" value="ECO:0007669"/>
    <property type="project" value="TreeGrafter"/>
</dbReference>
<dbReference type="InterPro" id="IPR027417">
    <property type="entry name" value="P-loop_NTPase"/>
</dbReference>
<organism evidence="10 11">
    <name type="scientific">Candidatus Colwellbacteria bacterium RIFCSPLOWO2_02_FULL_45_11</name>
    <dbReference type="NCBI Taxonomy" id="1797692"/>
    <lineage>
        <taxon>Bacteria</taxon>
        <taxon>Candidatus Colwelliibacteriota</taxon>
    </lineage>
</organism>
<evidence type="ECO:0000256" key="5">
    <source>
        <dbReference type="ARBA" id="ARBA00022777"/>
    </source>
</evidence>
<dbReference type="EC" id="2.7.4.9" evidence="8"/>
<gene>
    <name evidence="8" type="primary">tmk</name>
    <name evidence="10" type="ORF">A3I33_02175</name>
</gene>
<name>A0A1G1Z8Q4_9BACT</name>
<feature type="binding site" evidence="8">
    <location>
        <begin position="11"/>
        <end position="18"/>
    </location>
    <ligand>
        <name>ATP</name>
        <dbReference type="ChEBI" id="CHEBI:30616"/>
    </ligand>
</feature>
<dbReference type="GO" id="GO:0006235">
    <property type="term" value="P:dTTP biosynthetic process"/>
    <property type="evidence" value="ECO:0007669"/>
    <property type="project" value="UniProtKB-UniRule"/>
</dbReference>
<evidence type="ECO:0000256" key="3">
    <source>
        <dbReference type="ARBA" id="ARBA00022727"/>
    </source>
</evidence>
<keyword evidence="4 8" id="KW-0547">Nucleotide-binding</keyword>
<dbReference type="GO" id="GO:0004798">
    <property type="term" value="F:dTMP kinase activity"/>
    <property type="evidence" value="ECO:0007669"/>
    <property type="project" value="UniProtKB-UniRule"/>
</dbReference>
<comment type="similarity">
    <text evidence="1 8">Belongs to the thymidylate kinase family.</text>
</comment>
<proteinExistence type="inferred from homology"/>
<sequence length="228" mass="26111">MKRGKFIVIEGSDGTGKTTQFTLLRDRLRKEGQDIAEFDFPQYGNPSAHFVEEYLRGSYGTLEELGPYKASLFFALDRFEASHKIRKELNDGKIVVSNRYVGSNMGHQGGKISSSEERKEYFMWVDKIEFEILGIPRPDLSIVLHIPADIAQHLVDEKGPRNYVGGAKRDLHEESLDHLKNSEKTYLEITELFPERFTIISCMDKGSLMDKEVIHEKVWKLVAEEIGL</sequence>
<dbReference type="AlphaFoldDB" id="A0A1G1Z8Q4"/>
<comment type="caution">
    <text evidence="10">The sequence shown here is derived from an EMBL/GenBank/DDBJ whole genome shotgun (WGS) entry which is preliminary data.</text>
</comment>
<dbReference type="SUPFAM" id="SSF52540">
    <property type="entry name" value="P-loop containing nucleoside triphosphate hydrolases"/>
    <property type="match status" value="1"/>
</dbReference>
<dbReference type="InterPro" id="IPR018094">
    <property type="entry name" value="Thymidylate_kinase"/>
</dbReference>
<evidence type="ECO:0000256" key="6">
    <source>
        <dbReference type="ARBA" id="ARBA00022840"/>
    </source>
</evidence>
<dbReference type="Gene3D" id="3.40.50.300">
    <property type="entry name" value="P-loop containing nucleotide triphosphate hydrolases"/>
    <property type="match status" value="1"/>
</dbReference>
<dbReference type="GO" id="GO:0005524">
    <property type="term" value="F:ATP binding"/>
    <property type="evidence" value="ECO:0007669"/>
    <property type="project" value="UniProtKB-UniRule"/>
</dbReference>
<dbReference type="PANTHER" id="PTHR10344:SF4">
    <property type="entry name" value="UMP-CMP KINASE 2, MITOCHONDRIAL"/>
    <property type="match status" value="1"/>
</dbReference>
<evidence type="ECO:0000256" key="8">
    <source>
        <dbReference type="HAMAP-Rule" id="MF_00165"/>
    </source>
</evidence>
<feature type="domain" description="Thymidylate kinase-like" evidence="9">
    <location>
        <begin position="9"/>
        <end position="202"/>
    </location>
</feature>
<dbReference type="CDD" id="cd01672">
    <property type="entry name" value="TMPK"/>
    <property type="match status" value="1"/>
</dbReference>
<protein>
    <recommendedName>
        <fullName evidence="8">Thymidylate kinase</fullName>
        <ecNumber evidence="8">2.7.4.9</ecNumber>
    </recommendedName>
    <alternativeName>
        <fullName evidence="8">dTMP kinase</fullName>
    </alternativeName>
</protein>
<keyword evidence="5 8" id="KW-0418">Kinase</keyword>
<dbReference type="Proteomes" id="UP000176544">
    <property type="component" value="Unassembled WGS sequence"/>
</dbReference>
<dbReference type="InterPro" id="IPR039430">
    <property type="entry name" value="Thymidylate_kin-like_dom"/>
</dbReference>
<comment type="catalytic activity">
    <reaction evidence="7 8">
        <text>dTMP + ATP = dTDP + ADP</text>
        <dbReference type="Rhea" id="RHEA:13517"/>
        <dbReference type="ChEBI" id="CHEBI:30616"/>
        <dbReference type="ChEBI" id="CHEBI:58369"/>
        <dbReference type="ChEBI" id="CHEBI:63528"/>
        <dbReference type="ChEBI" id="CHEBI:456216"/>
        <dbReference type="EC" id="2.7.4.9"/>
    </reaction>
</comment>
<evidence type="ECO:0000313" key="10">
    <source>
        <dbReference type="EMBL" id="OGY60904.1"/>
    </source>
</evidence>
<evidence type="ECO:0000259" key="9">
    <source>
        <dbReference type="Pfam" id="PF02223"/>
    </source>
</evidence>
<evidence type="ECO:0000313" key="11">
    <source>
        <dbReference type="Proteomes" id="UP000176544"/>
    </source>
</evidence>
<evidence type="ECO:0000256" key="1">
    <source>
        <dbReference type="ARBA" id="ARBA00009776"/>
    </source>
</evidence>
<keyword evidence="3 8" id="KW-0545">Nucleotide biosynthesis</keyword>
<comment type="function">
    <text evidence="8">Phosphorylation of dTMP to form dTDP in both de novo and salvage pathways of dTTP synthesis.</text>
</comment>
<accession>A0A1G1Z8Q4</accession>
<dbReference type="EMBL" id="MHJA01000021">
    <property type="protein sequence ID" value="OGY60904.1"/>
    <property type="molecule type" value="Genomic_DNA"/>
</dbReference>
<keyword evidence="2 8" id="KW-0808">Transferase</keyword>
<dbReference type="HAMAP" id="MF_00165">
    <property type="entry name" value="Thymidylate_kinase"/>
    <property type="match status" value="1"/>
</dbReference>
<dbReference type="GO" id="GO:0006233">
    <property type="term" value="P:dTDP biosynthetic process"/>
    <property type="evidence" value="ECO:0007669"/>
    <property type="project" value="InterPro"/>
</dbReference>
<evidence type="ECO:0000256" key="2">
    <source>
        <dbReference type="ARBA" id="ARBA00022679"/>
    </source>
</evidence>
<dbReference type="PANTHER" id="PTHR10344">
    <property type="entry name" value="THYMIDYLATE KINASE"/>
    <property type="match status" value="1"/>
</dbReference>
<evidence type="ECO:0000256" key="4">
    <source>
        <dbReference type="ARBA" id="ARBA00022741"/>
    </source>
</evidence>
<dbReference type="Pfam" id="PF02223">
    <property type="entry name" value="Thymidylate_kin"/>
    <property type="match status" value="1"/>
</dbReference>
<dbReference type="STRING" id="1797692.A3I33_02175"/>